<feature type="binding site" evidence="5">
    <location>
        <position position="13"/>
    </location>
    <ligand>
        <name>S-adenosyl-L-methionine</name>
        <dbReference type="ChEBI" id="CHEBI:59789"/>
    </ligand>
</feature>
<evidence type="ECO:0000256" key="3">
    <source>
        <dbReference type="ARBA" id="ARBA00022691"/>
    </source>
</evidence>
<dbReference type="AlphaFoldDB" id="A0A7C4NVH5"/>
<dbReference type="PANTHER" id="PTHR11727:SF7">
    <property type="entry name" value="DIMETHYLADENOSINE TRANSFERASE-RELATED"/>
    <property type="match status" value="1"/>
</dbReference>
<dbReference type="PANTHER" id="PTHR11727">
    <property type="entry name" value="DIMETHYLADENOSINE TRANSFERASE"/>
    <property type="match status" value="1"/>
</dbReference>
<dbReference type="InterPro" id="IPR001737">
    <property type="entry name" value="KsgA/Erm"/>
</dbReference>
<keyword evidence="4 5" id="KW-0694">RNA-binding</keyword>
<feature type="domain" description="Ribosomal RNA adenine methylase transferase N-terminal" evidence="6">
    <location>
        <begin position="18"/>
        <end position="178"/>
    </location>
</feature>
<dbReference type="PROSITE" id="PS51689">
    <property type="entry name" value="SAM_RNA_A_N6_MT"/>
    <property type="match status" value="1"/>
</dbReference>
<dbReference type="Gene3D" id="3.40.50.150">
    <property type="entry name" value="Vaccinia Virus protein VP39"/>
    <property type="match status" value="1"/>
</dbReference>
<dbReference type="Pfam" id="PF00398">
    <property type="entry name" value="RrnaAD"/>
    <property type="match status" value="1"/>
</dbReference>
<feature type="binding site" evidence="5">
    <location>
        <position position="36"/>
    </location>
    <ligand>
        <name>S-adenosyl-L-methionine</name>
        <dbReference type="ChEBI" id="CHEBI:59789"/>
    </ligand>
</feature>
<organism evidence="8">
    <name type="scientific">Staphylothermus marinus</name>
    <dbReference type="NCBI Taxonomy" id="2280"/>
    <lineage>
        <taxon>Archaea</taxon>
        <taxon>Thermoproteota</taxon>
        <taxon>Thermoprotei</taxon>
        <taxon>Desulfurococcales</taxon>
        <taxon>Desulfurococcaceae</taxon>
        <taxon>Staphylothermus</taxon>
    </lineage>
</organism>
<feature type="binding site" evidence="5">
    <location>
        <position position="80"/>
    </location>
    <ligand>
        <name>S-adenosyl-L-methionine</name>
        <dbReference type="ChEBI" id="CHEBI:59789"/>
    </ligand>
</feature>
<dbReference type="SMART" id="SM00650">
    <property type="entry name" value="rADc"/>
    <property type="match status" value="1"/>
</dbReference>
<accession>A0A7C4NVH5</accession>
<evidence type="ECO:0000256" key="5">
    <source>
        <dbReference type="PROSITE-ProRule" id="PRU01026"/>
    </source>
</evidence>
<evidence type="ECO:0000256" key="4">
    <source>
        <dbReference type="ARBA" id="ARBA00022884"/>
    </source>
</evidence>
<comment type="caution">
    <text evidence="8">The sequence shown here is derived from an EMBL/GenBank/DDBJ whole genome shotgun (WGS) entry which is preliminary data.</text>
</comment>
<dbReference type="InterPro" id="IPR020598">
    <property type="entry name" value="rRNA_Ade_methylase_Trfase_N"/>
</dbReference>
<dbReference type="GO" id="GO:0000179">
    <property type="term" value="F:rRNA (adenine-N6,N6-)-dimethyltransferase activity"/>
    <property type="evidence" value="ECO:0007669"/>
    <property type="project" value="UniProtKB-UniRule"/>
</dbReference>
<reference evidence="8" key="1">
    <citation type="journal article" date="2020" name="mSystems">
        <title>Genome- and Community-Level Interaction Insights into Carbon Utilization and Element Cycling Functions of Hydrothermarchaeota in Hydrothermal Sediment.</title>
        <authorList>
            <person name="Zhou Z."/>
            <person name="Liu Y."/>
            <person name="Xu W."/>
            <person name="Pan J."/>
            <person name="Luo Z.H."/>
            <person name="Li M."/>
        </authorList>
    </citation>
    <scope>NUCLEOTIDE SEQUENCE [LARGE SCALE GENOMIC DNA]</scope>
    <source>
        <strain evidence="7">SpSt-638</strain>
        <strain evidence="8">SpSt-648</strain>
    </source>
</reference>
<dbReference type="EMBL" id="DTBE01000032">
    <property type="protein sequence ID" value="HGQ59314.1"/>
    <property type="molecule type" value="Genomic_DNA"/>
</dbReference>
<dbReference type="SUPFAM" id="SSF53335">
    <property type="entry name" value="S-adenosyl-L-methionine-dependent methyltransferases"/>
    <property type="match status" value="1"/>
</dbReference>
<protein>
    <submittedName>
        <fullName evidence="8">Ribosomal RNA small subunit methyltransferase A</fullName>
    </submittedName>
</protein>
<evidence type="ECO:0000256" key="2">
    <source>
        <dbReference type="ARBA" id="ARBA00022679"/>
    </source>
</evidence>
<sequence length="244" mass="28101">MIKPIKKLSQNFVVNPIIIRDVVKSVERNGSLVEVGSGLGTLSYFLSRKVRDLKAFFEIDTRLAEISLNLIDDGIVVNSDALLHEWRFKQLVSTVPYHLTSSIIIKTARSNEIEKAVLVLQREVVDRILAKPGTSNYGRLTIIVNLLFDAEPGPSYPPSFFYPEPDVYSRMIILRRRRLYDKVMSYLEDITRKIFSEKRKRVGKVFSSKLGLNEDDIRKLGIDPMKRIYELSEIEILRVTEELL</sequence>
<feature type="binding site" evidence="5">
    <location>
        <position position="11"/>
    </location>
    <ligand>
        <name>S-adenosyl-L-methionine</name>
        <dbReference type="ChEBI" id="CHEBI:59789"/>
    </ligand>
</feature>
<evidence type="ECO:0000259" key="6">
    <source>
        <dbReference type="SMART" id="SM00650"/>
    </source>
</evidence>
<evidence type="ECO:0000313" key="7">
    <source>
        <dbReference type="EMBL" id="HGQ59314.1"/>
    </source>
</evidence>
<dbReference type="EMBL" id="DTBP01000022">
    <property type="protein sequence ID" value="HGQ74094.1"/>
    <property type="molecule type" value="Genomic_DNA"/>
</dbReference>
<keyword evidence="2 5" id="KW-0808">Transferase</keyword>
<gene>
    <name evidence="7" type="ORF">ENU09_01110</name>
    <name evidence="8" type="ORF">ENU20_03340</name>
</gene>
<dbReference type="InterPro" id="IPR029063">
    <property type="entry name" value="SAM-dependent_MTases_sf"/>
</dbReference>
<keyword evidence="3 5" id="KW-0949">S-adenosyl-L-methionine</keyword>
<keyword evidence="1 5" id="KW-0489">Methyltransferase</keyword>
<feature type="binding site" evidence="5">
    <location>
        <position position="58"/>
    </location>
    <ligand>
        <name>S-adenosyl-L-methionine</name>
        <dbReference type="ChEBI" id="CHEBI:59789"/>
    </ligand>
</feature>
<evidence type="ECO:0000256" key="1">
    <source>
        <dbReference type="ARBA" id="ARBA00022603"/>
    </source>
</evidence>
<proteinExistence type="inferred from homology"/>
<comment type="similarity">
    <text evidence="5">Belongs to the class I-like SAM-binding methyltransferase superfamily. rRNA adenine N(6)-methyltransferase family.</text>
</comment>
<name>A0A7C4NVH5_STAMA</name>
<dbReference type="GO" id="GO:0003723">
    <property type="term" value="F:RNA binding"/>
    <property type="evidence" value="ECO:0007669"/>
    <property type="project" value="UniProtKB-UniRule"/>
</dbReference>
<evidence type="ECO:0000313" key="8">
    <source>
        <dbReference type="EMBL" id="HGQ74094.1"/>
    </source>
</evidence>
<comment type="caution">
    <text evidence="5">Lacks conserved residue(s) required for the propagation of feature annotation.</text>
</comment>